<name>A0A1W0CIN1_9NEIS</name>
<sequence length="223" mass="24918">MQNTGFSARRLAALWLGALALPLPALAMPNLQGTEWQMVEPTPAGQPPTVAFQPGKMTGFAGCNRFIRTVDAQGKAQVATTRMACRPPLMEMEQHFIAFLSSPFRVLPDGRAQKLVLKSERAEYRFVRLTPNPDPTAQPAKLQYLYVAPERQACHNGEATRDCLQVRERAEQNWRPLQGEIAGFHPKPGVSYYIKLKPAAQADAGSRWTLERIVYSEEVSKLR</sequence>
<feature type="domain" description="DUF4377" evidence="3">
    <location>
        <begin position="146"/>
        <end position="214"/>
    </location>
</feature>
<accession>A0A1W0CIN1</accession>
<dbReference type="Gene3D" id="2.40.128.270">
    <property type="match status" value="1"/>
</dbReference>
<dbReference type="InterPro" id="IPR053147">
    <property type="entry name" value="Hsp_HslJ-like"/>
</dbReference>
<evidence type="ECO:0000256" key="1">
    <source>
        <dbReference type="SAM" id="SignalP"/>
    </source>
</evidence>
<evidence type="ECO:0000313" key="4">
    <source>
        <dbReference type="EMBL" id="OQS34664.1"/>
    </source>
</evidence>
<comment type="caution">
    <text evidence="4">The sequence shown here is derived from an EMBL/GenBank/DDBJ whole genome shotgun (WGS) entry which is preliminary data.</text>
</comment>
<feature type="chain" id="PRO_5013161960" description="META domain-containing protein" evidence="1">
    <location>
        <begin position="28"/>
        <end position="223"/>
    </location>
</feature>
<protein>
    <recommendedName>
        <fullName evidence="6">META domain-containing protein</fullName>
    </recommendedName>
</protein>
<dbReference type="EMBL" id="MUKV01000031">
    <property type="protein sequence ID" value="OQS34664.1"/>
    <property type="molecule type" value="Genomic_DNA"/>
</dbReference>
<organism evidence="4 5">
    <name type="scientific">Chromobacterium haemolyticum</name>
    <dbReference type="NCBI Taxonomy" id="394935"/>
    <lineage>
        <taxon>Bacteria</taxon>
        <taxon>Pseudomonadati</taxon>
        <taxon>Pseudomonadota</taxon>
        <taxon>Betaproteobacteria</taxon>
        <taxon>Neisseriales</taxon>
        <taxon>Chromobacteriaceae</taxon>
        <taxon>Chromobacterium</taxon>
    </lineage>
</organism>
<proteinExistence type="predicted"/>
<feature type="domain" description="DUF306" evidence="2">
    <location>
        <begin position="30"/>
        <end position="122"/>
    </location>
</feature>
<dbReference type="Pfam" id="PF14302">
    <property type="entry name" value="DUF4377"/>
    <property type="match status" value="1"/>
</dbReference>
<dbReference type="PANTHER" id="PTHR35535">
    <property type="entry name" value="HEAT SHOCK PROTEIN HSLJ"/>
    <property type="match status" value="1"/>
</dbReference>
<gene>
    <name evidence="4" type="ORF">B0T45_18415</name>
</gene>
<reference evidence="4 5" key="1">
    <citation type="submission" date="2017-02" db="EMBL/GenBank/DDBJ databases">
        <title>Chromobacterium haemolyticum H5244.</title>
        <authorList>
            <person name="Gulvik C.A."/>
        </authorList>
    </citation>
    <scope>NUCLEOTIDE SEQUENCE [LARGE SCALE GENOMIC DNA]</scope>
    <source>
        <strain evidence="4 5">H5244</strain>
    </source>
</reference>
<dbReference type="InterPro" id="IPR038670">
    <property type="entry name" value="HslJ-like_sf"/>
</dbReference>
<feature type="signal peptide" evidence="1">
    <location>
        <begin position="1"/>
        <end position="27"/>
    </location>
</feature>
<dbReference type="InterPro" id="IPR025485">
    <property type="entry name" value="DUF4377"/>
</dbReference>
<evidence type="ECO:0000259" key="3">
    <source>
        <dbReference type="Pfam" id="PF14302"/>
    </source>
</evidence>
<keyword evidence="1" id="KW-0732">Signal</keyword>
<dbReference type="RefSeq" id="WP_179140813.1">
    <property type="nucleotide sequence ID" value="NZ_MUKV01000031.1"/>
</dbReference>
<dbReference type="PANTHER" id="PTHR35535:SF2">
    <property type="entry name" value="DUF306 DOMAIN-CONTAINING PROTEIN"/>
    <property type="match status" value="1"/>
</dbReference>
<dbReference type="Pfam" id="PF03724">
    <property type="entry name" value="META"/>
    <property type="match status" value="1"/>
</dbReference>
<evidence type="ECO:0000313" key="5">
    <source>
        <dbReference type="Proteomes" id="UP000192721"/>
    </source>
</evidence>
<evidence type="ECO:0008006" key="6">
    <source>
        <dbReference type="Google" id="ProtNLM"/>
    </source>
</evidence>
<dbReference type="InterPro" id="IPR005184">
    <property type="entry name" value="DUF306_Meta_HslJ"/>
</dbReference>
<evidence type="ECO:0000259" key="2">
    <source>
        <dbReference type="Pfam" id="PF03724"/>
    </source>
</evidence>
<dbReference type="AlphaFoldDB" id="A0A1W0CIN1"/>
<dbReference type="Proteomes" id="UP000192721">
    <property type="component" value="Unassembled WGS sequence"/>
</dbReference>